<sequence>MKKMYIDQIHTGLNTLALSMDAQWFGMNRKDATEAQRNACEGLYQGYIAAICMMGGDWKRDQNGKHRIFLAGLSSRDVDEYNEED</sequence>
<name>A0A3E2UF74_9FIRM</name>
<comment type="caution">
    <text evidence="1">The sequence shown here is derived from an EMBL/GenBank/DDBJ whole genome shotgun (WGS) entry which is preliminary data.</text>
</comment>
<gene>
    <name evidence="1" type="ORF">DWZ04_13385</name>
</gene>
<dbReference type="AlphaFoldDB" id="A0A3E2UF74"/>
<dbReference type="RefSeq" id="WP_117527799.1">
    <property type="nucleotide sequence ID" value="NZ_JAQCXC010000018.1"/>
</dbReference>
<proteinExistence type="predicted"/>
<dbReference type="EMBL" id="QVEW01000018">
    <property type="protein sequence ID" value="RGB94281.1"/>
    <property type="molecule type" value="Genomic_DNA"/>
</dbReference>
<evidence type="ECO:0000313" key="1">
    <source>
        <dbReference type="EMBL" id="RGB94281.1"/>
    </source>
</evidence>
<protein>
    <submittedName>
        <fullName evidence="1">Uncharacterized protein</fullName>
    </submittedName>
</protein>
<accession>A0A3E2UF74</accession>
<organism evidence="1 2">
    <name type="scientific">Faecalibacterium prausnitzii</name>
    <dbReference type="NCBI Taxonomy" id="853"/>
    <lineage>
        <taxon>Bacteria</taxon>
        <taxon>Bacillati</taxon>
        <taxon>Bacillota</taxon>
        <taxon>Clostridia</taxon>
        <taxon>Eubacteriales</taxon>
        <taxon>Oscillospiraceae</taxon>
        <taxon>Faecalibacterium</taxon>
    </lineage>
</organism>
<reference evidence="1 2" key="1">
    <citation type="submission" date="2018-08" db="EMBL/GenBank/DDBJ databases">
        <title>A genome reference for cultivated species of the human gut microbiota.</title>
        <authorList>
            <person name="Zou Y."/>
            <person name="Xue W."/>
            <person name="Luo G."/>
        </authorList>
    </citation>
    <scope>NUCLEOTIDE SEQUENCE [LARGE SCALE GENOMIC DNA]</scope>
    <source>
        <strain evidence="1 2">AF29-11BH</strain>
    </source>
</reference>
<evidence type="ECO:0000313" key="2">
    <source>
        <dbReference type="Proteomes" id="UP000260783"/>
    </source>
</evidence>
<dbReference type="Proteomes" id="UP000260783">
    <property type="component" value="Unassembled WGS sequence"/>
</dbReference>